<feature type="region of interest" description="Disordered" evidence="1">
    <location>
        <begin position="1"/>
        <end position="61"/>
    </location>
</feature>
<organism evidence="2 3">
    <name type="scientific">Ostreobium quekettii</name>
    <dbReference type="NCBI Taxonomy" id="121088"/>
    <lineage>
        <taxon>Eukaryota</taxon>
        <taxon>Viridiplantae</taxon>
        <taxon>Chlorophyta</taxon>
        <taxon>core chlorophytes</taxon>
        <taxon>Ulvophyceae</taxon>
        <taxon>TCBD clade</taxon>
        <taxon>Bryopsidales</taxon>
        <taxon>Ostreobineae</taxon>
        <taxon>Ostreobiaceae</taxon>
        <taxon>Ostreobium</taxon>
    </lineage>
</organism>
<dbReference type="Proteomes" id="UP000708148">
    <property type="component" value="Unassembled WGS sequence"/>
</dbReference>
<gene>
    <name evidence="2" type="ORF">OSTQU699_LOCUS3246</name>
</gene>
<proteinExistence type="predicted"/>
<evidence type="ECO:0000313" key="2">
    <source>
        <dbReference type="EMBL" id="CAD7697885.1"/>
    </source>
</evidence>
<feature type="compositionally biased region" description="Polar residues" evidence="1">
    <location>
        <begin position="49"/>
        <end position="61"/>
    </location>
</feature>
<dbReference type="AlphaFoldDB" id="A0A8S1IW25"/>
<name>A0A8S1IW25_9CHLO</name>
<accession>A0A8S1IW25</accession>
<dbReference type="EMBL" id="CAJHUC010000725">
    <property type="protein sequence ID" value="CAD7697885.1"/>
    <property type="molecule type" value="Genomic_DNA"/>
</dbReference>
<comment type="caution">
    <text evidence="2">The sequence shown here is derived from an EMBL/GenBank/DDBJ whole genome shotgun (WGS) entry which is preliminary data.</text>
</comment>
<evidence type="ECO:0000256" key="1">
    <source>
        <dbReference type="SAM" id="MobiDB-lite"/>
    </source>
</evidence>
<protein>
    <submittedName>
        <fullName evidence="2">Uncharacterized protein</fullName>
    </submittedName>
</protein>
<sequence length="182" mass="19597">MAGRRGDIWSWCGAAPTGARVPTSKRPSPRARRPTIRDAAGPHSADSPPLSSAIPSESGHNQVYNRTQGISQSATSFVHACIRAMPNLASFTKWSHYTSPLSSLLSELVFPISCIGDLFSPTFLPSRIAHSSTPSCRRTPPFSAQGGLLTSPTSRLAVDPYSNACSQGYSKSLYPWETDPNY</sequence>
<keyword evidence="3" id="KW-1185">Reference proteome</keyword>
<evidence type="ECO:0000313" key="3">
    <source>
        <dbReference type="Proteomes" id="UP000708148"/>
    </source>
</evidence>
<reference evidence="2" key="1">
    <citation type="submission" date="2020-12" db="EMBL/GenBank/DDBJ databases">
        <authorList>
            <person name="Iha C."/>
        </authorList>
    </citation>
    <scope>NUCLEOTIDE SEQUENCE</scope>
</reference>